<feature type="domain" description="PAS" evidence="8">
    <location>
        <begin position="481"/>
        <end position="553"/>
    </location>
</feature>
<dbReference type="SUPFAM" id="SSF47384">
    <property type="entry name" value="Homodimeric domain of signal transducing histidine kinase"/>
    <property type="match status" value="1"/>
</dbReference>
<keyword evidence="6" id="KW-0175">Coiled coil</keyword>
<dbReference type="SUPFAM" id="SSF55874">
    <property type="entry name" value="ATPase domain of HSP90 chaperone/DNA topoisomerase II/histidine kinase"/>
    <property type="match status" value="1"/>
</dbReference>
<dbReference type="InterPro" id="IPR004358">
    <property type="entry name" value="Sig_transdc_His_kin-like_C"/>
</dbReference>
<comment type="catalytic activity">
    <reaction evidence="1">
        <text>ATP + protein L-histidine = ADP + protein N-phospho-L-histidine.</text>
        <dbReference type="EC" id="2.7.13.3"/>
    </reaction>
</comment>
<dbReference type="PROSITE" id="PS50109">
    <property type="entry name" value="HIS_KIN"/>
    <property type="match status" value="1"/>
</dbReference>
<evidence type="ECO:0000256" key="4">
    <source>
        <dbReference type="ARBA" id="ARBA00022679"/>
    </source>
</evidence>
<dbReference type="CDD" id="cd00075">
    <property type="entry name" value="HATPase"/>
    <property type="match status" value="1"/>
</dbReference>
<dbReference type="SUPFAM" id="SSF55785">
    <property type="entry name" value="PYP-like sensor domain (PAS domain)"/>
    <property type="match status" value="5"/>
</dbReference>
<dbReference type="SMART" id="SM00387">
    <property type="entry name" value="HATPase_c"/>
    <property type="match status" value="1"/>
</dbReference>
<dbReference type="InterPro" id="IPR000014">
    <property type="entry name" value="PAS"/>
</dbReference>
<evidence type="ECO:0000259" key="8">
    <source>
        <dbReference type="PROSITE" id="PS50112"/>
    </source>
</evidence>
<evidence type="ECO:0000256" key="6">
    <source>
        <dbReference type="SAM" id="Coils"/>
    </source>
</evidence>
<dbReference type="InterPro" id="IPR000700">
    <property type="entry name" value="PAS-assoc_C"/>
</dbReference>
<keyword evidence="5" id="KW-0418">Kinase</keyword>
<keyword evidence="4" id="KW-0808">Transferase</keyword>
<evidence type="ECO:0000256" key="5">
    <source>
        <dbReference type="ARBA" id="ARBA00022777"/>
    </source>
</evidence>
<feature type="coiled-coil region" evidence="6">
    <location>
        <begin position="196"/>
        <end position="226"/>
    </location>
</feature>
<dbReference type="InterPro" id="IPR005467">
    <property type="entry name" value="His_kinase_dom"/>
</dbReference>
<dbReference type="InterPro" id="IPR035965">
    <property type="entry name" value="PAS-like_dom_sf"/>
</dbReference>
<reference evidence="10 11" key="1">
    <citation type="submission" date="2016-03" db="EMBL/GenBank/DDBJ databases">
        <title>Genome sequence of Pontibacter sp. nov., of the family cytophagaceae, isolated from marine sediment of the Yellow Sea, China.</title>
        <authorList>
            <person name="Zhang G."/>
            <person name="Zhang R."/>
        </authorList>
    </citation>
    <scope>NUCLEOTIDE SEQUENCE [LARGE SCALE GENOMIC DNA]</scope>
    <source>
        <strain evidence="10 11">S10-8</strain>
    </source>
</reference>
<evidence type="ECO:0000256" key="2">
    <source>
        <dbReference type="ARBA" id="ARBA00012438"/>
    </source>
</evidence>
<evidence type="ECO:0000313" key="10">
    <source>
        <dbReference type="EMBL" id="OKL38415.1"/>
    </source>
</evidence>
<evidence type="ECO:0000313" key="11">
    <source>
        <dbReference type="Proteomes" id="UP000186551"/>
    </source>
</evidence>
<dbReference type="Pfam" id="PF08447">
    <property type="entry name" value="PAS_3"/>
    <property type="match status" value="3"/>
</dbReference>
<dbReference type="AlphaFoldDB" id="A0A1Q5P811"/>
<sequence length="1085" mass="124395">MLAAVLLVCAFFYIQTREVQGKYTSSMQHSYQRLDLVNKLFQNKERTQALVRAHITAESKAEKDSLRGELSQAYKANEATIQELHQLLEGRGHLQILHNLSTDLKSYHTHVDSLLRLSNNRQRAAALGYEVTQLAPFYAQHQAHLISLNNELTNAARAYTNQFSPAFSNLVDDYTLLLLLVVPFILWASFAFNQITKRLQHENQRLNKEIKEREALQQNLRFTQRHFKRLFEQNPIPMFVYDQHTFRFLEVNEAAVQEYGFTQEEFLQLTVFDILPEEEKEAVRNRISRMDKAADDNNVGVKHMRKDGSVFRVLLRSHAFKAKKGVYPRLVTSENIQKQEEFIATLAKSEKQLREVSSSIPGAVYQFQVEGGSKMTFPFVSDGITGLFGVTPEEVYSNPNVLFEAVHPHDLDEVGQSIAAATASFLPWVQDLRIWNKARRKWTWIRGHGLPSSNKDGIMLYNGTFIDITDQKEAQEKLVASEANLRALLDSSPQAIYLLDKDLNVLLYNAVAAEEVRKLALKELQPGQNMLDLTTEEERATLIESHARALQGKPTQYETGCGELWFEVAFRPVLTHDRQVISVALSIHDISEQRNIISAIKNSEAQLARAQNLARIGSWEYDLLRDSLSISDNLYTIYGVSPESFSVTFNSLQAFFHPEDRDSALQDYERMLEEKTIVSTEHRIRLRDGSEKYLHQTMEPLLNYEGQVVKVLGTTQDITEHKAREQEISEAKDRFQSTIENIPEIILSADAQMRVSYISPQCGEITGYTEKDFTQQHLWPEVVHKDDLPLLQERLQEEVQQGKKTQQEIRIITRDGRQKWVLLRMSPMLGKNREVLRIDVSAADITDRKQEEAKRTLLTEQLQVQNQNLQQFAYIVSHNLRAPIANIMGLTSIYDRARPEADLNKHIIDNLGQSARHLDNTIRDLNHILTVRGQILNVSEQVCFEELLQDILKSISIELESTQAIVAYDFSHAPSILSLRSYIHSVFQNLLTNALKYRDPQRKPEICIRTYKQKDYICIEISDNGLGIDLSKVKGKLFGLYKRFHQHIEGRGLGLHLVKTQVDLLGGKIEVDSRVGEGTTFKIYI</sequence>
<evidence type="ECO:0000256" key="3">
    <source>
        <dbReference type="ARBA" id="ARBA00022553"/>
    </source>
</evidence>
<dbReference type="InterPro" id="IPR013656">
    <property type="entry name" value="PAS_4"/>
</dbReference>
<dbReference type="CDD" id="cd00130">
    <property type="entry name" value="PAS"/>
    <property type="match status" value="5"/>
</dbReference>
<feature type="domain" description="PAC" evidence="9">
    <location>
        <begin position="678"/>
        <end position="730"/>
    </location>
</feature>
<dbReference type="PANTHER" id="PTHR43304:SF1">
    <property type="entry name" value="PAC DOMAIN-CONTAINING PROTEIN"/>
    <property type="match status" value="1"/>
</dbReference>
<dbReference type="InterPro" id="IPR001610">
    <property type="entry name" value="PAC"/>
</dbReference>
<dbReference type="Gene3D" id="2.10.70.100">
    <property type="match status" value="1"/>
</dbReference>
<dbReference type="GO" id="GO:0000155">
    <property type="term" value="F:phosphorelay sensor kinase activity"/>
    <property type="evidence" value="ECO:0007669"/>
    <property type="project" value="InterPro"/>
</dbReference>
<feature type="domain" description="Histidine kinase" evidence="7">
    <location>
        <begin position="875"/>
        <end position="1085"/>
    </location>
</feature>
<dbReference type="InterPro" id="IPR003594">
    <property type="entry name" value="HATPase_dom"/>
</dbReference>
<name>A0A1Q5P811_9BACT</name>
<dbReference type="InterPro" id="IPR013655">
    <property type="entry name" value="PAS_fold_3"/>
</dbReference>
<feature type="domain" description="PAS" evidence="8">
    <location>
        <begin position="223"/>
        <end position="297"/>
    </location>
</feature>
<dbReference type="InterPro" id="IPR036890">
    <property type="entry name" value="HATPase_C_sf"/>
</dbReference>
<dbReference type="SMART" id="SM00086">
    <property type="entry name" value="PAC"/>
    <property type="match status" value="3"/>
</dbReference>
<dbReference type="InterPro" id="IPR052162">
    <property type="entry name" value="Sensor_kinase/Photoreceptor"/>
</dbReference>
<feature type="domain" description="PAS" evidence="8">
    <location>
        <begin position="349"/>
        <end position="425"/>
    </location>
</feature>
<dbReference type="Proteomes" id="UP000186551">
    <property type="component" value="Unassembled WGS sequence"/>
</dbReference>
<dbReference type="STRING" id="1797110.A3841_06760"/>
<feature type="domain" description="PAC" evidence="9">
    <location>
        <begin position="805"/>
        <end position="857"/>
    </location>
</feature>
<dbReference type="NCBIfam" id="TIGR00229">
    <property type="entry name" value="sensory_box"/>
    <property type="match status" value="5"/>
</dbReference>
<proteinExistence type="predicted"/>
<dbReference type="Gene3D" id="3.30.450.20">
    <property type="entry name" value="PAS domain"/>
    <property type="match status" value="5"/>
</dbReference>
<dbReference type="Pfam" id="PF02518">
    <property type="entry name" value="HATPase_c"/>
    <property type="match status" value="1"/>
</dbReference>
<keyword evidence="3" id="KW-0597">Phosphoprotein</keyword>
<evidence type="ECO:0000259" key="7">
    <source>
        <dbReference type="PROSITE" id="PS50109"/>
    </source>
</evidence>
<dbReference type="Gene3D" id="1.10.287.130">
    <property type="match status" value="1"/>
</dbReference>
<dbReference type="PROSITE" id="PS50112">
    <property type="entry name" value="PAS"/>
    <property type="match status" value="4"/>
</dbReference>
<organism evidence="10 11">
    <name type="scientific">Pontibacter flavimaris</name>
    <dbReference type="NCBI Taxonomy" id="1797110"/>
    <lineage>
        <taxon>Bacteria</taxon>
        <taxon>Pseudomonadati</taxon>
        <taxon>Bacteroidota</taxon>
        <taxon>Cytophagia</taxon>
        <taxon>Cytophagales</taxon>
        <taxon>Hymenobacteraceae</taxon>
        <taxon>Pontibacter</taxon>
    </lineage>
</organism>
<dbReference type="Gene3D" id="3.30.565.10">
    <property type="entry name" value="Histidine kinase-like ATPase, C-terminal domain"/>
    <property type="match status" value="1"/>
</dbReference>
<dbReference type="Pfam" id="PF08448">
    <property type="entry name" value="PAS_4"/>
    <property type="match status" value="1"/>
</dbReference>
<dbReference type="SMART" id="SM00091">
    <property type="entry name" value="PAS"/>
    <property type="match status" value="5"/>
</dbReference>
<evidence type="ECO:0000259" key="9">
    <source>
        <dbReference type="PROSITE" id="PS50113"/>
    </source>
</evidence>
<dbReference type="InterPro" id="IPR003661">
    <property type="entry name" value="HisK_dim/P_dom"/>
</dbReference>
<feature type="domain" description="PAS" evidence="8">
    <location>
        <begin position="731"/>
        <end position="802"/>
    </location>
</feature>
<accession>A0A1Q5P811</accession>
<keyword evidence="11" id="KW-1185">Reference proteome</keyword>
<dbReference type="InterPro" id="IPR036097">
    <property type="entry name" value="HisK_dim/P_sf"/>
</dbReference>
<dbReference type="PANTHER" id="PTHR43304">
    <property type="entry name" value="PHYTOCHROME-LIKE PROTEIN CPH1"/>
    <property type="match status" value="1"/>
</dbReference>
<dbReference type="Pfam" id="PF13426">
    <property type="entry name" value="PAS_9"/>
    <property type="match status" value="1"/>
</dbReference>
<dbReference type="PRINTS" id="PR00344">
    <property type="entry name" value="BCTRLSENSOR"/>
</dbReference>
<dbReference type="EMBL" id="LVWA01000013">
    <property type="protein sequence ID" value="OKL38415.1"/>
    <property type="molecule type" value="Genomic_DNA"/>
</dbReference>
<protein>
    <recommendedName>
        <fullName evidence="2">histidine kinase</fullName>
        <ecNumber evidence="2">2.7.13.3</ecNumber>
    </recommendedName>
</protein>
<dbReference type="EC" id="2.7.13.3" evidence="2"/>
<gene>
    <name evidence="10" type="ORF">A3841_06760</name>
</gene>
<evidence type="ECO:0000256" key="1">
    <source>
        <dbReference type="ARBA" id="ARBA00000085"/>
    </source>
</evidence>
<dbReference type="CDD" id="cd00082">
    <property type="entry name" value="HisKA"/>
    <property type="match status" value="1"/>
</dbReference>
<comment type="caution">
    <text evidence="10">The sequence shown here is derived from an EMBL/GenBank/DDBJ whole genome shotgun (WGS) entry which is preliminary data.</text>
</comment>
<dbReference type="PROSITE" id="PS50113">
    <property type="entry name" value="PAC"/>
    <property type="match status" value="2"/>
</dbReference>